<keyword evidence="1" id="KW-1133">Transmembrane helix</keyword>
<evidence type="ECO:0000256" key="1">
    <source>
        <dbReference type="SAM" id="Phobius"/>
    </source>
</evidence>
<feature type="transmembrane region" description="Helical" evidence="1">
    <location>
        <begin position="148"/>
        <end position="168"/>
    </location>
</feature>
<accession>A0A1M6F982</accession>
<evidence type="ECO:0000313" key="2">
    <source>
        <dbReference type="EMBL" id="SHI94288.1"/>
    </source>
</evidence>
<keyword evidence="1" id="KW-0472">Membrane</keyword>
<name>A0A1M6F982_9ACTN</name>
<feature type="transmembrane region" description="Helical" evidence="1">
    <location>
        <begin position="431"/>
        <end position="449"/>
    </location>
</feature>
<feature type="transmembrane region" description="Helical" evidence="1">
    <location>
        <begin position="76"/>
        <end position="94"/>
    </location>
</feature>
<keyword evidence="1" id="KW-0812">Transmembrane</keyword>
<feature type="transmembrane region" description="Helical" evidence="1">
    <location>
        <begin position="12"/>
        <end position="33"/>
    </location>
</feature>
<dbReference type="RefSeq" id="WP_073186812.1">
    <property type="nucleotide sequence ID" value="NZ_FQZG01000020.1"/>
</dbReference>
<organism evidence="2 3">
    <name type="scientific">Tessaracoccus bendigoensis DSM 12906</name>
    <dbReference type="NCBI Taxonomy" id="1123357"/>
    <lineage>
        <taxon>Bacteria</taxon>
        <taxon>Bacillati</taxon>
        <taxon>Actinomycetota</taxon>
        <taxon>Actinomycetes</taxon>
        <taxon>Propionibacteriales</taxon>
        <taxon>Propionibacteriaceae</taxon>
        <taxon>Tessaracoccus</taxon>
    </lineage>
</organism>
<evidence type="ECO:0000313" key="3">
    <source>
        <dbReference type="Proteomes" id="UP000184512"/>
    </source>
</evidence>
<sequence length="585" mass="61305">MNNVTARLARLYWPPVGLLQLLVGLAVALATVAELSTAPETSLALSVAGMPLVAAVIVAILVPLCLLYWAPGLCSGVLALECLLLAAVGAPVAYSAAGWAVAGLVAAWACGWLAVSYWWPGPAGPHRRLPGGGSPDGEAGLPSWPGRVALAAPLLAAVVLAAVFSHQLSDQRDFDSRAERFTAEVVARDIDGETVTLALPWGEVTTDLFFFQAEVGGTVTVWADPDDPGRLVSDDEPLDPSWALPLIALAPVVALGGWLRWGLPARRRTALVGRGGPAWAARATWAHAIEGEDAWDSDVDGEVLHLVPVDGLRPFVPLTRVTDLDTGPDTPGVGQRADAEELPASAGALRGYLDDAAEVDGDGCWPVVVIGTPRRGASIAVVSDDGSLLAEVSAGPRSPLAVLRLLRTGSRRPGHGTPGSLLERHPVPVRVAAGLVAGGLSAGLTYLMLTEPGDPVEGLLIGIAVALIFGYATSIWPGQVSLGRGGLVLSGRFLDLVVPQTEVSFHAVARDEVVLRLEDPDVLIGLTPSAILHRRHARVDLAHARFERWLAAPARGRRTRRRPSVPLIMAVVSVLAVITLYLVNT</sequence>
<proteinExistence type="predicted"/>
<dbReference type="Proteomes" id="UP000184512">
    <property type="component" value="Unassembled WGS sequence"/>
</dbReference>
<reference evidence="2 3" key="1">
    <citation type="submission" date="2016-11" db="EMBL/GenBank/DDBJ databases">
        <authorList>
            <person name="Jaros S."/>
            <person name="Januszkiewicz K."/>
            <person name="Wedrychowicz H."/>
        </authorList>
    </citation>
    <scope>NUCLEOTIDE SEQUENCE [LARGE SCALE GENOMIC DNA]</scope>
    <source>
        <strain evidence="2 3">DSM 12906</strain>
    </source>
</reference>
<protein>
    <submittedName>
        <fullName evidence="2">Uncharacterized protein</fullName>
    </submittedName>
</protein>
<feature type="transmembrane region" description="Helical" evidence="1">
    <location>
        <begin position="242"/>
        <end position="261"/>
    </location>
</feature>
<feature type="transmembrane region" description="Helical" evidence="1">
    <location>
        <begin position="45"/>
        <end position="69"/>
    </location>
</feature>
<feature type="transmembrane region" description="Helical" evidence="1">
    <location>
        <begin position="100"/>
        <end position="119"/>
    </location>
</feature>
<feature type="transmembrane region" description="Helical" evidence="1">
    <location>
        <begin position="455"/>
        <end position="476"/>
    </location>
</feature>
<dbReference type="AlphaFoldDB" id="A0A1M6F982"/>
<dbReference type="EMBL" id="FQZG01000020">
    <property type="protein sequence ID" value="SHI94288.1"/>
    <property type="molecule type" value="Genomic_DNA"/>
</dbReference>
<feature type="transmembrane region" description="Helical" evidence="1">
    <location>
        <begin position="565"/>
        <end position="583"/>
    </location>
</feature>
<gene>
    <name evidence="2" type="ORF">SAMN02745244_01388</name>
</gene>
<keyword evidence="3" id="KW-1185">Reference proteome</keyword>